<evidence type="ECO:0000313" key="2">
    <source>
        <dbReference type="Proteomes" id="UP000193922"/>
    </source>
</evidence>
<dbReference type="RefSeq" id="XP_040745455.1">
    <property type="nucleotide sequence ID" value="XM_040883054.1"/>
</dbReference>
<name>A0A1Y1WES0_9FUNG</name>
<dbReference type="GeneID" id="63799702"/>
<dbReference type="Proteomes" id="UP000193922">
    <property type="component" value="Unassembled WGS sequence"/>
</dbReference>
<protein>
    <submittedName>
        <fullName evidence="1">Uncharacterized protein</fullName>
    </submittedName>
</protein>
<evidence type="ECO:0000313" key="1">
    <source>
        <dbReference type="EMBL" id="ORX72031.1"/>
    </source>
</evidence>
<comment type="caution">
    <text evidence="1">The sequence shown here is derived from an EMBL/GenBank/DDBJ whole genome shotgun (WGS) entry which is preliminary data.</text>
</comment>
<organism evidence="1 2">
    <name type="scientific">Linderina pennispora</name>
    <dbReference type="NCBI Taxonomy" id="61395"/>
    <lineage>
        <taxon>Eukaryota</taxon>
        <taxon>Fungi</taxon>
        <taxon>Fungi incertae sedis</taxon>
        <taxon>Zoopagomycota</taxon>
        <taxon>Kickxellomycotina</taxon>
        <taxon>Kickxellomycetes</taxon>
        <taxon>Kickxellales</taxon>
        <taxon>Kickxellaceae</taxon>
        <taxon>Linderina</taxon>
    </lineage>
</organism>
<reference evidence="1 2" key="1">
    <citation type="submission" date="2016-07" db="EMBL/GenBank/DDBJ databases">
        <title>Pervasive Adenine N6-methylation of Active Genes in Fungi.</title>
        <authorList>
            <consortium name="DOE Joint Genome Institute"/>
            <person name="Mondo S.J."/>
            <person name="Dannebaum R.O."/>
            <person name="Kuo R.C."/>
            <person name="Labutti K."/>
            <person name="Haridas S."/>
            <person name="Kuo A."/>
            <person name="Salamov A."/>
            <person name="Ahrendt S.R."/>
            <person name="Lipzen A."/>
            <person name="Sullivan W."/>
            <person name="Andreopoulos W.B."/>
            <person name="Clum A."/>
            <person name="Lindquist E."/>
            <person name="Daum C."/>
            <person name="Ramamoorthy G.K."/>
            <person name="Gryganskyi A."/>
            <person name="Culley D."/>
            <person name="Magnuson J.K."/>
            <person name="James T.Y."/>
            <person name="O'Malley M.A."/>
            <person name="Stajich J.E."/>
            <person name="Spatafora J.W."/>
            <person name="Visel A."/>
            <person name="Grigoriev I.V."/>
        </authorList>
    </citation>
    <scope>NUCLEOTIDE SEQUENCE [LARGE SCALE GENOMIC DNA]</scope>
    <source>
        <strain evidence="1 2">ATCC 12442</strain>
    </source>
</reference>
<gene>
    <name evidence="1" type="ORF">DL89DRAFT_106018</name>
</gene>
<sequence>MYASSLGTSTHPYTCNISQFTAISAGQHGYTQGGGNIPDNSIVHGSNYLCGTKSTESRGNPLELAACLPATQFKAPLKKYDIAFITNDSTDMPMNAANAYSNPAEWNTRDALAKAGLFVDQRTGLLICHTCKRAVINREFMKHYGQCVLKHASVRRTVSADFGRTLEKYHLHASQHRVHNYTTAREWLESCKGQPIPRIPALASLDCAQVHNMWVRL</sequence>
<dbReference type="EMBL" id="MCFD01000003">
    <property type="protein sequence ID" value="ORX72031.1"/>
    <property type="molecule type" value="Genomic_DNA"/>
</dbReference>
<keyword evidence="2" id="KW-1185">Reference proteome</keyword>
<dbReference type="AlphaFoldDB" id="A0A1Y1WES0"/>
<accession>A0A1Y1WES0</accession>
<proteinExistence type="predicted"/>